<dbReference type="InterPro" id="IPR008906">
    <property type="entry name" value="HATC_C_dom"/>
</dbReference>
<proteinExistence type="predicted"/>
<dbReference type="GeneID" id="19405389"/>
<protein>
    <recommendedName>
        <fullName evidence="1">HAT C-terminal dimerisation domain-containing protein</fullName>
    </recommendedName>
</protein>
<sequence length="66" mass="7822">YWILMRDRYPRLSRLALDVLSIPASSCECERMFSELGDLLEPRRRGMQPQLLAAIQCVRRWRKASL</sequence>
<reference evidence="2 3" key="1">
    <citation type="journal article" date="2012" name="PLoS Pathog.">
        <title>Diverse lifestyles and strategies of plant pathogenesis encoded in the genomes of eighteen Dothideomycetes fungi.</title>
        <authorList>
            <person name="Ohm R.A."/>
            <person name="Feau N."/>
            <person name="Henrissat B."/>
            <person name="Schoch C.L."/>
            <person name="Horwitz B.A."/>
            <person name="Barry K.W."/>
            <person name="Condon B.J."/>
            <person name="Copeland A.C."/>
            <person name="Dhillon B."/>
            <person name="Glaser F."/>
            <person name="Hesse C.N."/>
            <person name="Kosti I."/>
            <person name="LaButti K."/>
            <person name="Lindquist E.A."/>
            <person name="Lucas S."/>
            <person name="Salamov A.A."/>
            <person name="Bradshaw R.E."/>
            <person name="Ciuffetti L."/>
            <person name="Hamelin R.C."/>
            <person name="Kema G.H.J."/>
            <person name="Lawrence C."/>
            <person name="Scott J.A."/>
            <person name="Spatafora J.W."/>
            <person name="Turgeon B.G."/>
            <person name="de Wit P.J.G.M."/>
            <person name="Zhong S."/>
            <person name="Goodwin S.B."/>
            <person name="Grigoriev I.V."/>
        </authorList>
    </citation>
    <scope>NUCLEOTIDE SEQUENCE [LARGE SCALE GENOMIC DNA]</scope>
    <source>
        <strain evidence="3">28A</strain>
    </source>
</reference>
<name>R0KMD5_EXST2</name>
<dbReference type="EMBL" id="KB908526">
    <property type="protein sequence ID" value="EOA89092.1"/>
    <property type="molecule type" value="Genomic_DNA"/>
</dbReference>
<evidence type="ECO:0000313" key="3">
    <source>
        <dbReference type="Proteomes" id="UP000016935"/>
    </source>
</evidence>
<organism evidence="2 3">
    <name type="scientific">Exserohilum turcicum (strain 28A)</name>
    <name type="common">Northern leaf blight fungus</name>
    <name type="synonym">Setosphaeria turcica</name>
    <dbReference type="NCBI Taxonomy" id="671987"/>
    <lineage>
        <taxon>Eukaryota</taxon>
        <taxon>Fungi</taxon>
        <taxon>Dikarya</taxon>
        <taxon>Ascomycota</taxon>
        <taxon>Pezizomycotina</taxon>
        <taxon>Dothideomycetes</taxon>
        <taxon>Pleosporomycetidae</taxon>
        <taxon>Pleosporales</taxon>
        <taxon>Pleosporineae</taxon>
        <taxon>Pleosporaceae</taxon>
        <taxon>Exserohilum</taxon>
    </lineage>
</organism>
<dbReference type="SUPFAM" id="SSF53098">
    <property type="entry name" value="Ribonuclease H-like"/>
    <property type="match status" value="1"/>
</dbReference>
<keyword evidence="3" id="KW-1185">Reference proteome</keyword>
<dbReference type="OrthoDB" id="3944237at2759"/>
<feature type="domain" description="HAT C-terminal dimerisation" evidence="1">
    <location>
        <begin position="1"/>
        <end position="61"/>
    </location>
</feature>
<feature type="non-terminal residue" evidence="2">
    <location>
        <position position="1"/>
    </location>
</feature>
<dbReference type="HOGENOM" id="CLU_009123_17_3_1"/>
<dbReference type="Pfam" id="PF05699">
    <property type="entry name" value="Dimer_Tnp_hAT"/>
    <property type="match status" value="1"/>
</dbReference>
<accession>R0KMD5</accession>
<evidence type="ECO:0000259" key="1">
    <source>
        <dbReference type="Pfam" id="PF05699"/>
    </source>
</evidence>
<reference evidence="2 3" key="2">
    <citation type="journal article" date="2013" name="PLoS Genet.">
        <title>Comparative genome structure, secondary metabolite, and effector coding capacity across Cochliobolus pathogens.</title>
        <authorList>
            <person name="Condon B.J."/>
            <person name="Leng Y."/>
            <person name="Wu D."/>
            <person name="Bushley K.E."/>
            <person name="Ohm R.A."/>
            <person name="Otillar R."/>
            <person name="Martin J."/>
            <person name="Schackwitz W."/>
            <person name="Grimwood J."/>
            <person name="MohdZainudin N."/>
            <person name="Xue C."/>
            <person name="Wang R."/>
            <person name="Manning V.A."/>
            <person name="Dhillon B."/>
            <person name="Tu Z.J."/>
            <person name="Steffenson B.J."/>
            <person name="Salamov A."/>
            <person name="Sun H."/>
            <person name="Lowry S."/>
            <person name="LaButti K."/>
            <person name="Han J."/>
            <person name="Copeland A."/>
            <person name="Lindquist E."/>
            <person name="Barry K."/>
            <person name="Schmutz J."/>
            <person name="Baker S.E."/>
            <person name="Ciuffetti L.M."/>
            <person name="Grigoriev I.V."/>
            <person name="Zhong S."/>
            <person name="Turgeon B.G."/>
        </authorList>
    </citation>
    <scope>NUCLEOTIDE SEQUENCE [LARGE SCALE GENOMIC DNA]</scope>
    <source>
        <strain evidence="3">28A</strain>
    </source>
</reference>
<feature type="non-terminal residue" evidence="2">
    <location>
        <position position="66"/>
    </location>
</feature>
<dbReference type="Proteomes" id="UP000016935">
    <property type="component" value="Unassembled WGS sequence"/>
</dbReference>
<gene>
    <name evidence="2" type="ORF">SETTUDRAFT_74754</name>
</gene>
<dbReference type="RefSeq" id="XP_008023380.1">
    <property type="nucleotide sequence ID" value="XM_008025189.1"/>
</dbReference>
<dbReference type="AlphaFoldDB" id="R0KMD5"/>
<evidence type="ECO:0000313" key="2">
    <source>
        <dbReference type="EMBL" id="EOA89092.1"/>
    </source>
</evidence>
<dbReference type="GO" id="GO:0046983">
    <property type="term" value="F:protein dimerization activity"/>
    <property type="evidence" value="ECO:0007669"/>
    <property type="project" value="InterPro"/>
</dbReference>
<dbReference type="InterPro" id="IPR012337">
    <property type="entry name" value="RNaseH-like_sf"/>
</dbReference>